<proteinExistence type="predicted"/>
<feature type="region of interest" description="Disordered" evidence="1">
    <location>
        <begin position="54"/>
        <end position="76"/>
    </location>
</feature>
<dbReference type="HOGENOM" id="CLU_2647575_0_0_4"/>
<protein>
    <submittedName>
        <fullName evidence="2">Uncharacterized protein</fullName>
    </submittedName>
</protein>
<organism evidence="2 3">
    <name type="scientific">Paraburkholderia phytofirmans (strain DSM 17436 / LMG 22146 / PsJN)</name>
    <name type="common">Burkholderia phytofirmans</name>
    <dbReference type="NCBI Taxonomy" id="398527"/>
    <lineage>
        <taxon>Bacteria</taxon>
        <taxon>Pseudomonadati</taxon>
        <taxon>Pseudomonadota</taxon>
        <taxon>Betaproteobacteria</taxon>
        <taxon>Burkholderiales</taxon>
        <taxon>Burkholderiaceae</taxon>
        <taxon>Paraburkholderia</taxon>
    </lineage>
</organism>
<reference evidence="2 3" key="1">
    <citation type="journal article" date="2011" name="J. Bacteriol.">
        <title>Complete genome sequence of the plant growth-promoting endophyte Burkholderia phytofirmans strain PsJN.</title>
        <authorList>
            <person name="Weilharter A."/>
            <person name="Mitter B."/>
            <person name="Shin M.V."/>
            <person name="Chain P.S."/>
            <person name="Nowak J."/>
            <person name="Sessitsch A."/>
        </authorList>
    </citation>
    <scope>NUCLEOTIDE SEQUENCE [LARGE SCALE GENOMIC DNA]</scope>
    <source>
        <strain evidence="3">DSM 17436 / LMG 22146 / PsJN</strain>
    </source>
</reference>
<accession>B2TB68</accession>
<gene>
    <name evidence="2" type="ordered locus">Bphyt_6334</name>
</gene>
<evidence type="ECO:0000256" key="1">
    <source>
        <dbReference type="SAM" id="MobiDB-lite"/>
    </source>
</evidence>
<sequence>MVISVVLGVFITRGIMRALGDEPADAANAAQRVAEGDLEASTTLAPNDRKSLMASLESDERHDMPMRGKGLRPFAG</sequence>
<dbReference type="Proteomes" id="UP000001739">
    <property type="component" value="Chromosome 2"/>
</dbReference>
<dbReference type="KEGG" id="bpy:Bphyt_6334"/>
<dbReference type="STRING" id="398527.Bphyt_6334"/>
<dbReference type="AlphaFoldDB" id="B2TB68"/>
<name>B2TB68_PARPJ</name>
<evidence type="ECO:0000313" key="2">
    <source>
        <dbReference type="EMBL" id="ACD20660.1"/>
    </source>
</evidence>
<dbReference type="EMBL" id="CP001053">
    <property type="protein sequence ID" value="ACD20660.1"/>
    <property type="molecule type" value="Genomic_DNA"/>
</dbReference>
<evidence type="ECO:0000313" key="3">
    <source>
        <dbReference type="Proteomes" id="UP000001739"/>
    </source>
</evidence>